<comment type="cofactor">
    <cofactor evidence="7 8">
        <name>Mg(2+)</name>
        <dbReference type="ChEBI" id="CHEBI:18420"/>
    </cofactor>
    <text evidence="7 8">Binds 3 Mg(2+) ions per subunit.</text>
</comment>
<dbReference type="InterPro" id="IPR018149">
    <property type="entry name" value="Lys-tRNA-synth_II_C"/>
</dbReference>
<dbReference type="PRINTS" id="PR00982">
    <property type="entry name" value="TRNASYNTHLYS"/>
</dbReference>
<feature type="binding site" evidence="7">
    <location>
        <position position="413"/>
    </location>
    <ligand>
        <name>Mg(2+)</name>
        <dbReference type="ChEBI" id="CHEBI:18420"/>
        <label>2</label>
    </ligand>
</feature>
<dbReference type="EMBL" id="MFGJ01000002">
    <property type="protein sequence ID" value="OGF32642.1"/>
    <property type="molecule type" value="Genomic_DNA"/>
</dbReference>
<dbReference type="GO" id="GO:0000287">
    <property type="term" value="F:magnesium ion binding"/>
    <property type="evidence" value="ECO:0007669"/>
    <property type="project" value="UniProtKB-UniRule"/>
</dbReference>
<keyword evidence="5 7" id="KW-0030">Aminoacyl-tRNA synthetase</keyword>
<dbReference type="SUPFAM" id="SSF55681">
    <property type="entry name" value="Class II aaRS and biotin synthetases"/>
    <property type="match status" value="1"/>
</dbReference>
<keyword evidence="7 8" id="KW-0460">Magnesium</keyword>
<reference evidence="10 11" key="1">
    <citation type="journal article" date="2016" name="Nat. Commun.">
        <title>Thousands of microbial genomes shed light on interconnected biogeochemical processes in an aquifer system.</title>
        <authorList>
            <person name="Anantharaman K."/>
            <person name="Brown C.T."/>
            <person name="Hug L.A."/>
            <person name="Sharon I."/>
            <person name="Castelle C.J."/>
            <person name="Probst A.J."/>
            <person name="Thomas B.C."/>
            <person name="Singh A."/>
            <person name="Wilkins M.J."/>
            <person name="Karaoz U."/>
            <person name="Brodie E.L."/>
            <person name="Williams K.H."/>
            <person name="Hubbard S.S."/>
            <person name="Banfield J.F."/>
        </authorList>
    </citation>
    <scope>NUCLEOTIDE SEQUENCE [LARGE SCALE GENOMIC DNA]</scope>
</reference>
<keyword evidence="1 7" id="KW-0436">Ligase</keyword>
<comment type="subunit">
    <text evidence="7">Homodimer.</text>
</comment>
<comment type="catalytic activity">
    <reaction evidence="6 7 8">
        <text>tRNA(Lys) + L-lysine + ATP = L-lysyl-tRNA(Lys) + AMP + diphosphate</text>
        <dbReference type="Rhea" id="RHEA:20792"/>
        <dbReference type="Rhea" id="RHEA-COMP:9696"/>
        <dbReference type="Rhea" id="RHEA-COMP:9697"/>
        <dbReference type="ChEBI" id="CHEBI:30616"/>
        <dbReference type="ChEBI" id="CHEBI:32551"/>
        <dbReference type="ChEBI" id="CHEBI:33019"/>
        <dbReference type="ChEBI" id="CHEBI:78442"/>
        <dbReference type="ChEBI" id="CHEBI:78529"/>
        <dbReference type="ChEBI" id="CHEBI:456215"/>
        <dbReference type="EC" id="6.1.1.6"/>
    </reaction>
</comment>
<feature type="domain" description="Aminoacyl-transfer RNA synthetases class-II family profile" evidence="9">
    <location>
        <begin position="169"/>
        <end position="494"/>
    </location>
</feature>
<comment type="similarity">
    <text evidence="7">Belongs to the class-II aminoacyl-tRNA synthetase family.</text>
</comment>
<dbReference type="GO" id="GO:0005524">
    <property type="term" value="F:ATP binding"/>
    <property type="evidence" value="ECO:0007669"/>
    <property type="project" value="UniProtKB-UniRule"/>
</dbReference>
<dbReference type="AlphaFoldDB" id="A0A1F5T148"/>
<dbReference type="GO" id="GO:0005829">
    <property type="term" value="C:cytosol"/>
    <property type="evidence" value="ECO:0007669"/>
    <property type="project" value="TreeGrafter"/>
</dbReference>
<evidence type="ECO:0000256" key="7">
    <source>
        <dbReference type="HAMAP-Rule" id="MF_00252"/>
    </source>
</evidence>
<keyword evidence="3 7" id="KW-0547">Nucleotide-binding</keyword>
<evidence type="ECO:0000256" key="4">
    <source>
        <dbReference type="ARBA" id="ARBA00022840"/>
    </source>
</evidence>
<dbReference type="GO" id="GO:0000049">
    <property type="term" value="F:tRNA binding"/>
    <property type="evidence" value="ECO:0007669"/>
    <property type="project" value="TreeGrafter"/>
</dbReference>
<dbReference type="Gene3D" id="3.30.930.10">
    <property type="entry name" value="Bira Bifunctional Protein, Domain 2"/>
    <property type="match status" value="1"/>
</dbReference>
<dbReference type="Proteomes" id="UP000179001">
    <property type="component" value="Unassembled WGS sequence"/>
</dbReference>
<dbReference type="InterPro" id="IPR006195">
    <property type="entry name" value="aa-tRNA-synth_II"/>
</dbReference>
<dbReference type="CDD" id="cd04322">
    <property type="entry name" value="LysRS_N"/>
    <property type="match status" value="1"/>
</dbReference>
<dbReference type="EC" id="6.1.1.6" evidence="7"/>
<dbReference type="InterPro" id="IPR012340">
    <property type="entry name" value="NA-bd_OB-fold"/>
</dbReference>
<evidence type="ECO:0000256" key="5">
    <source>
        <dbReference type="ARBA" id="ARBA00023146"/>
    </source>
</evidence>
<dbReference type="InterPro" id="IPR004365">
    <property type="entry name" value="NA-bd_OB_tRNA"/>
</dbReference>
<protein>
    <recommendedName>
        <fullName evidence="7">Lysine--tRNA ligase</fullName>
        <ecNumber evidence="7">6.1.1.6</ecNumber>
    </recommendedName>
    <alternativeName>
        <fullName evidence="7">Lysyl-tRNA synthetase</fullName>
        <shortName evidence="7">LysRS</shortName>
    </alternativeName>
</protein>
<dbReference type="Gene3D" id="2.40.50.140">
    <property type="entry name" value="Nucleic acid-binding proteins"/>
    <property type="match status" value="1"/>
</dbReference>
<dbReference type="PANTHER" id="PTHR42918">
    <property type="entry name" value="LYSYL-TRNA SYNTHETASE"/>
    <property type="match status" value="1"/>
</dbReference>
<keyword evidence="2 7" id="KW-0479">Metal-binding</keyword>
<evidence type="ECO:0000256" key="6">
    <source>
        <dbReference type="ARBA" id="ARBA00048573"/>
    </source>
</evidence>
<dbReference type="NCBIfam" id="TIGR00499">
    <property type="entry name" value="lysS_bact"/>
    <property type="match status" value="1"/>
</dbReference>
<evidence type="ECO:0000256" key="8">
    <source>
        <dbReference type="RuleBase" id="RU000336"/>
    </source>
</evidence>
<accession>A0A1F5T148</accession>
<evidence type="ECO:0000256" key="3">
    <source>
        <dbReference type="ARBA" id="ARBA00022741"/>
    </source>
</evidence>
<dbReference type="SUPFAM" id="SSF50249">
    <property type="entry name" value="Nucleic acid-binding proteins"/>
    <property type="match status" value="1"/>
</dbReference>
<dbReference type="NCBIfam" id="NF001756">
    <property type="entry name" value="PRK00484.1"/>
    <property type="match status" value="1"/>
</dbReference>
<organism evidence="10 11">
    <name type="scientific">Candidatus Falkowbacteria bacterium RIFOXYC2_FULL_36_12</name>
    <dbReference type="NCBI Taxonomy" id="1798002"/>
    <lineage>
        <taxon>Bacteria</taxon>
        <taxon>Candidatus Falkowiibacteriota</taxon>
    </lineage>
</organism>
<dbReference type="InterPro" id="IPR002313">
    <property type="entry name" value="Lys-tRNA-ligase_II"/>
</dbReference>
<dbReference type="Pfam" id="PF00152">
    <property type="entry name" value="tRNA-synt_2"/>
    <property type="match status" value="1"/>
</dbReference>
<evidence type="ECO:0000313" key="11">
    <source>
        <dbReference type="Proteomes" id="UP000179001"/>
    </source>
</evidence>
<dbReference type="InterPro" id="IPR045864">
    <property type="entry name" value="aa-tRNA-synth_II/BPL/LPL"/>
</dbReference>
<evidence type="ECO:0000313" key="10">
    <source>
        <dbReference type="EMBL" id="OGF32642.1"/>
    </source>
</evidence>
<dbReference type="GO" id="GO:0006430">
    <property type="term" value="P:lysyl-tRNA aminoacylation"/>
    <property type="evidence" value="ECO:0007669"/>
    <property type="project" value="UniProtKB-UniRule"/>
</dbReference>
<sequence length="496" mass="58213">MQNSQETNLNDERRSRIESIKLMRERKIVPFGSKYNRETTLDQIKKMAVGDRVKSAGRVVLLRDMGKITFAHLQDFYSRVQIIFKEDVMGEVEYKTILNFLNMGDFLGIEGEVFVTKKGEISIMIKRCEFLSKAMRPLPEKWHGIKDTELKYRKRYLDLIMNEETKKRFILRSRFLWELRKYYHDNGFTEVETPILCNTPSGALAKPFKSHHNAYGNDVYLRIAPEIYLKEAIIGGFEKIYEVARSFRNEGVDQSHLQDFTMVEHYCAYWDYKMNMRFTEQMLTEIIKRINGELKIEILNRKGELVTVDLSLPWKTVSFKNLILQDCGIDIDEFPDVKELKNIIKKKKISIDKIENLGRGNLIDALYKATSREKIIEPTFLIHHPIDISPLARRNDDNPMVTDRFQLIINGWEIVNAYSELIDPVDQKERFEKQMDMRKHGDEEAMLKDDEFVEAMEYGMPPVSGWGMGIDRIIALLTQQPNLRDVVMFPLLKPDR</sequence>
<dbReference type="PANTHER" id="PTHR42918:SF15">
    <property type="entry name" value="LYSINE--TRNA LIGASE, CHLOROPLASTIC_MITOCHONDRIAL"/>
    <property type="match status" value="1"/>
</dbReference>
<comment type="caution">
    <text evidence="7">Lacks conserved residue(s) required for the propagation of feature annotation.</text>
</comment>
<dbReference type="HAMAP" id="MF_00252">
    <property type="entry name" value="Lys_tRNA_synth_class2"/>
    <property type="match status" value="1"/>
</dbReference>
<keyword evidence="7" id="KW-0963">Cytoplasm</keyword>
<proteinExistence type="inferred from homology"/>
<evidence type="ECO:0000256" key="1">
    <source>
        <dbReference type="ARBA" id="ARBA00022598"/>
    </source>
</evidence>
<dbReference type="STRING" id="1798002.A2478_01155"/>
<dbReference type="GO" id="GO:0004824">
    <property type="term" value="F:lysine-tRNA ligase activity"/>
    <property type="evidence" value="ECO:0007669"/>
    <property type="project" value="UniProtKB-UniRule"/>
</dbReference>
<evidence type="ECO:0000259" key="9">
    <source>
        <dbReference type="PROSITE" id="PS50862"/>
    </source>
</evidence>
<name>A0A1F5T148_9BACT</name>
<dbReference type="InterPro" id="IPR004364">
    <property type="entry name" value="Aa-tRNA-synt_II"/>
</dbReference>
<evidence type="ECO:0000256" key="2">
    <source>
        <dbReference type="ARBA" id="ARBA00022723"/>
    </source>
</evidence>
<gene>
    <name evidence="7" type="primary">lysS</name>
    <name evidence="10" type="ORF">A2478_01155</name>
</gene>
<comment type="caution">
    <text evidence="10">The sequence shown here is derived from an EMBL/GenBank/DDBJ whole genome shotgun (WGS) entry which is preliminary data.</text>
</comment>
<dbReference type="Pfam" id="PF01336">
    <property type="entry name" value="tRNA_anti-codon"/>
    <property type="match status" value="1"/>
</dbReference>
<comment type="subcellular location">
    <subcellularLocation>
        <location evidence="7">Cytoplasm</location>
    </subcellularLocation>
</comment>
<dbReference type="InterPro" id="IPR044136">
    <property type="entry name" value="Lys-tRNA-ligase_II_N"/>
</dbReference>
<keyword evidence="4 7" id="KW-0067">ATP-binding</keyword>
<feature type="binding site" evidence="7">
    <location>
        <position position="413"/>
    </location>
    <ligand>
        <name>Mg(2+)</name>
        <dbReference type="ChEBI" id="CHEBI:18420"/>
        <label>1</label>
    </ligand>
</feature>
<keyword evidence="7" id="KW-0648">Protein biosynthesis</keyword>
<dbReference type="PROSITE" id="PS50862">
    <property type="entry name" value="AA_TRNA_LIGASE_II"/>
    <property type="match status" value="1"/>
</dbReference>